<dbReference type="EMBL" id="CP087831">
    <property type="protein sequence ID" value="UZA04772.1"/>
    <property type="molecule type" value="Genomic_DNA"/>
</dbReference>
<dbReference type="RefSeq" id="WP_264697348.1">
    <property type="nucleotide sequence ID" value="NZ_CP087831.1"/>
</dbReference>
<geneLocation type="plasmid" evidence="1 2">
    <name>unnamed1</name>
</geneLocation>
<reference evidence="1" key="1">
    <citation type="journal article" date="2022" name="BMC Microbiol.">
        <title>Whole genome sequencing of Moraxella bovis strains from North America reveals two genotypes with different genetic determinants.</title>
        <authorList>
            <person name="Wynn E.L."/>
            <person name="Hille M.M."/>
            <person name="Loy J.D."/>
            <person name="Schuller G."/>
            <person name="Kuhn K.L."/>
            <person name="Dickey A.M."/>
            <person name="Bono J.L."/>
            <person name="Clawson M.L."/>
        </authorList>
    </citation>
    <scope>NUCLEOTIDE SEQUENCE</scope>
    <source>
        <strain evidence="1">SAM102599</strain>
    </source>
</reference>
<sequence>MGKRRISGNNTSYWFHSDKDLERLTKIEQCCFRTSGLLSPNTLAKLGYCINVALDKQSKIALGELFRIFDYFNKNPSSRYLSIFDSNLGRDIYYKKSLEGRQVFGYFLDGTNFVAELLWQYTYATLMNDQKWLLCLEVPISDFRLDSLKVFGNLFNQEDVYQKLILTHIPRFGLSSEFGQIFLSKLTPSSWEVFLQSSLKLRQIMGLYAENVATRNDNSQLYDLMEIKQGNTNLKNKENLKTQNPKKTNNEDLVGKTTNTKEVFNHTTASTVVLNHNTSSQSIDVNAGSFDTQNSKNLQESKMNDVVSVVQGGNQQDKAGVEVLSNANNERLNNMKKILQDTNLMNAFMGV</sequence>
<gene>
    <name evidence="1" type="ORF">LP092_15505</name>
</gene>
<proteinExistence type="predicted"/>
<keyword evidence="2" id="KW-1185">Reference proteome</keyword>
<name>A0ABY6MB02_MORBO</name>
<dbReference type="Proteomes" id="UP001163632">
    <property type="component" value="Plasmid unnamed1"/>
</dbReference>
<evidence type="ECO:0000313" key="1">
    <source>
        <dbReference type="EMBL" id="UZA04772.1"/>
    </source>
</evidence>
<keyword evidence="1" id="KW-0614">Plasmid</keyword>
<protein>
    <submittedName>
        <fullName evidence="1">Uncharacterized protein</fullName>
    </submittedName>
</protein>
<accession>A0ABY6MB02</accession>
<evidence type="ECO:0000313" key="2">
    <source>
        <dbReference type="Proteomes" id="UP001163632"/>
    </source>
</evidence>
<organism evidence="1 2">
    <name type="scientific">Moraxella bovis</name>
    <dbReference type="NCBI Taxonomy" id="476"/>
    <lineage>
        <taxon>Bacteria</taxon>
        <taxon>Pseudomonadati</taxon>
        <taxon>Pseudomonadota</taxon>
        <taxon>Gammaproteobacteria</taxon>
        <taxon>Moraxellales</taxon>
        <taxon>Moraxellaceae</taxon>
        <taxon>Moraxella</taxon>
    </lineage>
</organism>